<sequence>MKLNLGLNPNQTLENKNIGVDPSEEVSNARVNVNPNVAQQPMAQMIRQIAEVLADQHLLCIVYPTMDSHFELKLGLIKLLPTFSGLQNENPHKHLKEFHTICLSVKPQGVTEDQIKLLAFPFPLLDFARKWLFYLPPGSITTWVDLSRLFLNKFFPTSHVAKLK</sequence>
<dbReference type="PANTHER" id="PTHR33223:SF11">
    <property type="entry name" value="ELEMENT PROTEIN, PUTATIVE-RELATED"/>
    <property type="match status" value="1"/>
</dbReference>
<evidence type="ECO:0008006" key="3">
    <source>
        <dbReference type="Google" id="ProtNLM"/>
    </source>
</evidence>
<organism evidence="1 2">
    <name type="scientific">Gossypium arboreum</name>
    <name type="common">Tree cotton</name>
    <name type="synonym">Gossypium nanking</name>
    <dbReference type="NCBI Taxonomy" id="29729"/>
    <lineage>
        <taxon>Eukaryota</taxon>
        <taxon>Viridiplantae</taxon>
        <taxon>Streptophyta</taxon>
        <taxon>Embryophyta</taxon>
        <taxon>Tracheophyta</taxon>
        <taxon>Spermatophyta</taxon>
        <taxon>Magnoliopsida</taxon>
        <taxon>eudicotyledons</taxon>
        <taxon>Gunneridae</taxon>
        <taxon>Pentapetalae</taxon>
        <taxon>rosids</taxon>
        <taxon>malvids</taxon>
        <taxon>Malvales</taxon>
        <taxon>Malvaceae</taxon>
        <taxon>Malvoideae</taxon>
        <taxon>Gossypium</taxon>
    </lineage>
</organism>
<dbReference type="PANTHER" id="PTHR33223">
    <property type="entry name" value="CCHC-TYPE DOMAIN-CONTAINING PROTEIN"/>
    <property type="match status" value="1"/>
</dbReference>
<accession>A0ABR0QDY2</accession>
<gene>
    <name evidence="1" type="ORF">PVK06_013320</name>
</gene>
<evidence type="ECO:0000313" key="1">
    <source>
        <dbReference type="EMBL" id="KAK5837510.1"/>
    </source>
</evidence>
<keyword evidence="2" id="KW-1185">Reference proteome</keyword>
<dbReference type="EMBL" id="JARKNE010000004">
    <property type="protein sequence ID" value="KAK5837510.1"/>
    <property type="molecule type" value="Genomic_DNA"/>
</dbReference>
<evidence type="ECO:0000313" key="2">
    <source>
        <dbReference type="Proteomes" id="UP001358586"/>
    </source>
</evidence>
<name>A0ABR0QDY2_GOSAR</name>
<dbReference type="Proteomes" id="UP001358586">
    <property type="component" value="Chromosome 4"/>
</dbReference>
<proteinExistence type="predicted"/>
<comment type="caution">
    <text evidence="1">The sequence shown here is derived from an EMBL/GenBank/DDBJ whole genome shotgun (WGS) entry which is preliminary data.</text>
</comment>
<protein>
    <recommendedName>
        <fullName evidence="3">Retrotransposon gag domain-containing protein</fullName>
    </recommendedName>
</protein>
<reference evidence="1 2" key="1">
    <citation type="submission" date="2023-03" db="EMBL/GenBank/DDBJ databases">
        <title>WGS of Gossypium arboreum.</title>
        <authorList>
            <person name="Yu D."/>
        </authorList>
    </citation>
    <scope>NUCLEOTIDE SEQUENCE [LARGE SCALE GENOMIC DNA]</scope>
    <source>
        <tissue evidence="1">Leaf</tissue>
    </source>
</reference>